<accession>A0A0D9WI49</accession>
<dbReference type="HOGENOM" id="CLU_066537_1_0_1"/>
<dbReference type="EnsemblPlants" id="LPERR05G17250.1">
    <property type="protein sequence ID" value="LPERR05G17250.1"/>
    <property type="gene ID" value="LPERR05G17250"/>
</dbReference>
<protein>
    <recommendedName>
        <fullName evidence="1">Cathepsin propeptide inhibitor domain-containing protein</fullName>
    </recommendedName>
</protein>
<proteinExistence type="predicted"/>
<reference evidence="2" key="3">
    <citation type="submission" date="2015-04" db="UniProtKB">
        <authorList>
            <consortium name="EnsemblPlants"/>
        </authorList>
    </citation>
    <scope>IDENTIFICATION</scope>
</reference>
<dbReference type="Pfam" id="PF08246">
    <property type="entry name" value="Inhibitor_I29"/>
    <property type="match status" value="1"/>
</dbReference>
<evidence type="ECO:0000313" key="2">
    <source>
        <dbReference type="EnsemblPlants" id="LPERR05G17250.1"/>
    </source>
</evidence>
<sequence>MSLRALGSPLTRRLSPRTQIPRAQAVSSLGIGFTPAAAGRPAARPEEGSRRCHNNSVGCVGHDSVFQQKHREFTSIAGDGQEECRKEVLPDKKAIVEKPFPHLRKQPPRQDLHRAQEVRDWEEAVNRQVVNVDEATMKSRFEEWMKKYGKSYETKEEKARRYEAFKKNAIHADKANAAEQRDVPFAPNGLADMTDEEYRCMHLHCCGDSDWESYIDQLNAETAHAVIIGQQEVIFLSEAAKQVIDAD</sequence>
<reference evidence="3" key="2">
    <citation type="submission" date="2013-12" db="EMBL/GenBank/DDBJ databases">
        <authorList>
            <person name="Yu Y."/>
            <person name="Lee S."/>
            <person name="de Baynast K."/>
            <person name="Wissotski M."/>
            <person name="Liu L."/>
            <person name="Talag J."/>
            <person name="Goicoechea J."/>
            <person name="Angelova A."/>
            <person name="Jetty R."/>
            <person name="Kudrna D."/>
            <person name="Golser W."/>
            <person name="Rivera L."/>
            <person name="Zhang J."/>
            <person name="Wing R."/>
        </authorList>
    </citation>
    <scope>NUCLEOTIDE SEQUENCE</scope>
</reference>
<name>A0A0D9WI49_9ORYZ</name>
<dbReference type="eggNOG" id="ENOG502R873">
    <property type="taxonomic scope" value="Eukaryota"/>
</dbReference>
<dbReference type="InterPro" id="IPR013201">
    <property type="entry name" value="Prot_inhib_I29"/>
</dbReference>
<dbReference type="InterPro" id="IPR038765">
    <property type="entry name" value="Papain-like_cys_pep_sf"/>
</dbReference>
<dbReference type="STRING" id="77586.A0A0D9WI49"/>
<keyword evidence="3" id="KW-1185">Reference proteome</keyword>
<dbReference type="Gramene" id="LPERR05G17250.1">
    <property type="protein sequence ID" value="LPERR05G17250.1"/>
    <property type="gene ID" value="LPERR05G17250"/>
</dbReference>
<feature type="domain" description="Cathepsin propeptide inhibitor" evidence="1">
    <location>
        <begin position="141"/>
        <end position="198"/>
    </location>
</feature>
<dbReference type="Gene3D" id="1.10.287.2250">
    <property type="match status" value="1"/>
</dbReference>
<dbReference type="SUPFAM" id="SSF54001">
    <property type="entry name" value="Cysteine proteinases"/>
    <property type="match status" value="1"/>
</dbReference>
<organism evidence="2 3">
    <name type="scientific">Leersia perrieri</name>
    <dbReference type="NCBI Taxonomy" id="77586"/>
    <lineage>
        <taxon>Eukaryota</taxon>
        <taxon>Viridiplantae</taxon>
        <taxon>Streptophyta</taxon>
        <taxon>Embryophyta</taxon>
        <taxon>Tracheophyta</taxon>
        <taxon>Spermatophyta</taxon>
        <taxon>Magnoliopsida</taxon>
        <taxon>Liliopsida</taxon>
        <taxon>Poales</taxon>
        <taxon>Poaceae</taxon>
        <taxon>BOP clade</taxon>
        <taxon>Oryzoideae</taxon>
        <taxon>Oryzeae</taxon>
        <taxon>Oryzinae</taxon>
        <taxon>Leersia</taxon>
    </lineage>
</organism>
<evidence type="ECO:0000313" key="3">
    <source>
        <dbReference type="Proteomes" id="UP000032180"/>
    </source>
</evidence>
<dbReference type="SMART" id="SM00848">
    <property type="entry name" value="Inhibitor_I29"/>
    <property type="match status" value="1"/>
</dbReference>
<dbReference type="Proteomes" id="UP000032180">
    <property type="component" value="Chromosome 5"/>
</dbReference>
<reference evidence="2 3" key="1">
    <citation type="submission" date="2012-08" db="EMBL/GenBank/DDBJ databases">
        <title>Oryza genome evolution.</title>
        <authorList>
            <person name="Wing R.A."/>
        </authorList>
    </citation>
    <scope>NUCLEOTIDE SEQUENCE</scope>
</reference>
<evidence type="ECO:0000259" key="1">
    <source>
        <dbReference type="SMART" id="SM00848"/>
    </source>
</evidence>
<dbReference type="AlphaFoldDB" id="A0A0D9WI49"/>